<reference evidence="2 3" key="1">
    <citation type="journal article" date="2020" name="Nat. Food">
        <title>A phased Vanilla planifolia genome enables genetic improvement of flavour and production.</title>
        <authorList>
            <person name="Hasing T."/>
            <person name="Tang H."/>
            <person name="Brym M."/>
            <person name="Khazi F."/>
            <person name="Huang T."/>
            <person name="Chambers A.H."/>
        </authorList>
    </citation>
    <scope>NUCLEOTIDE SEQUENCE [LARGE SCALE GENOMIC DNA]</scope>
    <source>
        <tissue evidence="2">Leaf</tissue>
    </source>
</reference>
<evidence type="ECO:0000313" key="3">
    <source>
        <dbReference type="Proteomes" id="UP000636800"/>
    </source>
</evidence>
<gene>
    <name evidence="2" type="ORF">HPP92_008997</name>
</gene>
<dbReference type="AlphaFoldDB" id="A0A835R731"/>
<comment type="caution">
    <text evidence="2">The sequence shown here is derived from an EMBL/GenBank/DDBJ whole genome shotgun (WGS) entry which is preliminary data.</text>
</comment>
<evidence type="ECO:0000256" key="1">
    <source>
        <dbReference type="SAM" id="MobiDB-lite"/>
    </source>
</evidence>
<dbReference type="Pfam" id="PF07939">
    <property type="entry name" value="DUF1685"/>
    <property type="match status" value="1"/>
</dbReference>
<feature type="region of interest" description="Disordered" evidence="1">
    <location>
        <begin position="125"/>
        <end position="147"/>
    </location>
</feature>
<dbReference type="PANTHER" id="PTHR31865">
    <property type="entry name" value="OSJNBA0071G03.3 PROTEIN"/>
    <property type="match status" value="1"/>
</dbReference>
<protein>
    <submittedName>
        <fullName evidence="2">Uncharacterized protein</fullName>
    </submittedName>
</protein>
<dbReference type="EMBL" id="JADCNL010000004">
    <property type="protein sequence ID" value="KAG0484918.1"/>
    <property type="molecule type" value="Genomic_DNA"/>
</dbReference>
<sequence length="199" mass="21578">MWKGWTTGRAEGLLEEIGGVEVAERPTKGRKRSTAAVMLEGYIGDRECPASGDADDHVMGKTKSLTDEDLQELKGCLDLGFGFNYEEIPGLCGTLPALELCYSISQRFLDEQQLLRSSSGCHGVGSQAPAVSPPRVANWKISSPGDHPEEVKARLKIASRRRQEVGDLGQVWVQPETRGVAGLVCGKVRQARQGHFVGC</sequence>
<proteinExistence type="predicted"/>
<evidence type="ECO:0000313" key="2">
    <source>
        <dbReference type="EMBL" id="KAG0484918.1"/>
    </source>
</evidence>
<name>A0A835R731_VANPL</name>
<dbReference type="Proteomes" id="UP000636800">
    <property type="component" value="Unassembled WGS sequence"/>
</dbReference>
<dbReference type="InterPro" id="IPR012881">
    <property type="entry name" value="DUF1685"/>
</dbReference>
<organism evidence="2 3">
    <name type="scientific">Vanilla planifolia</name>
    <name type="common">Vanilla</name>
    <dbReference type="NCBI Taxonomy" id="51239"/>
    <lineage>
        <taxon>Eukaryota</taxon>
        <taxon>Viridiplantae</taxon>
        <taxon>Streptophyta</taxon>
        <taxon>Embryophyta</taxon>
        <taxon>Tracheophyta</taxon>
        <taxon>Spermatophyta</taxon>
        <taxon>Magnoliopsida</taxon>
        <taxon>Liliopsida</taxon>
        <taxon>Asparagales</taxon>
        <taxon>Orchidaceae</taxon>
        <taxon>Vanilloideae</taxon>
        <taxon>Vanilleae</taxon>
        <taxon>Vanilla</taxon>
    </lineage>
</organism>
<dbReference type="OrthoDB" id="411251at2759"/>
<dbReference type="PANTHER" id="PTHR31865:SF0">
    <property type="entry name" value="EXPRESSED PROTEIN"/>
    <property type="match status" value="1"/>
</dbReference>
<accession>A0A835R731</accession>
<keyword evidence="3" id="KW-1185">Reference proteome</keyword>